<keyword evidence="3" id="KW-0805">Transcription regulation</keyword>
<evidence type="ECO:0000313" key="8">
    <source>
        <dbReference type="EMBL" id="PIK45206.1"/>
    </source>
</evidence>
<feature type="compositionally biased region" description="Basic and acidic residues" evidence="7">
    <location>
        <begin position="164"/>
        <end position="173"/>
    </location>
</feature>
<dbReference type="GO" id="GO:0003677">
    <property type="term" value="F:DNA binding"/>
    <property type="evidence" value="ECO:0007669"/>
    <property type="project" value="UniProtKB-KW"/>
</dbReference>
<reference evidence="8 9" key="1">
    <citation type="journal article" date="2017" name="PLoS Biol.">
        <title>The sea cucumber genome provides insights into morphological evolution and visceral regeneration.</title>
        <authorList>
            <person name="Zhang X."/>
            <person name="Sun L."/>
            <person name="Yuan J."/>
            <person name="Sun Y."/>
            <person name="Gao Y."/>
            <person name="Zhang L."/>
            <person name="Li S."/>
            <person name="Dai H."/>
            <person name="Hamel J.F."/>
            <person name="Liu C."/>
            <person name="Yu Y."/>
            <person name="Liu S."/>
            <person name="Lin W."/>
            <person name="Guo K."/>
            <person name="Jin S."/>
            <person name="Xu P."/>
            <person name="Storey K.B."/>
            <person name="Huan P."/>
            <person name="Zhang T."/>
            <person name="Zhou Y."/>
            <person name="Zhang J."/>
            <person name="Lin C."/>
            <person name="Li X."/>
            <person name="Xing L."/>
            <person name="Huo D."/>
            <person name="Sun M."/>
            <person name="Wang L."/>
            <person name="Mercier A."/>
            <person name="Li F."/>
            <person name="Yang H."/>
            <person name="Xiang J."/>
        </authorList>
    </citation>
    <scope>NUCLEOTIDE SEQUENCE [LARGE SCALE GENOMIC DNA]</scope>
    <source>
        <strain evidence="8">Shaxun</strain>
        <tissue evidence="8">Muscle</tissue>
    </source>
</reference>
<dbReference type="GO" id="GO:0005634">
    <property type="term" value="C:nucleus"/>
    <property type="evidence" value="ECO:0007669"/>
    <property type="project" value="UniProtKB-SubCell"/>
</dbReference>
<dbReference type="AlphaFoldDB" id="A0A2G8KB27"/>
<keyword evidence="4" id="KW-0238">DNA-binding</keyword>
<dbReference type="OrthoDB" id="8741226at2759"/>
<evidence type="ECO:0000313" key="9">
    <source>
        <dbReference type="Proteomes" id="UP000230750"/>
    </source>
</evidence>
<feature type="region of interest" description="Disordered" evidence="7">
    <location>
        <begin position="1"/>
        <end position="245"/>
    </location>
</feature>
<proteinExistence type="inferred from homology"/>
<gene>
    <name evidence="8" type="ORF">BSL78_17929</name>
</gene>
<organism evidence="8 9">
    <name type="scientific">Stichopus japonicus</name>
    <name type="common">Sea cucumber</name>
    <dbReference type="NCBI Taxonomy" id="307972"/>
    <lineage>
        <taxon>Eukaryota</taxon>
        <taxon>Metazoa</taxon>
        <taxon>Echinodermata</taxon>
        <taxon>Eleutherozoa</taxon>
        <taxon>Echinozoa</taxon>
        <taxon>Holothuroidea</taxon>
        <taxon>Aspidochirotacea</taxon>
        <taxon>Aspidochirotida</taxon>
        <taxon>Stichopodidae</taxon>
        <taxon>Apostichopus</taxon>
    </lineage>
</organism>
<feature type="compositionally biased region" description="Basic and acidic residues" evidence="7">
    <location>
        <begin position="59"/>
        <end position="68"/>
    </location>
</feature>
<feature type="compositionally biased region" description="Basic and acidic residues" evidence="7">
    <location>
        <begin position="95"/>
        <end position="133"/>
    </location>
</feature>
<feature type="compositionally biased region" description="Low complexity" evidence="7">
    <location>
        <begin position="219"/>
        <end position="245"/>
    </location>
</feature>
<feature type="compositionally biased region" description="Acidic residues" evidence="7">
    <location>
        <begin position="468"/>
        <end position="479"/>
    </location>
</feature>
<dbReference type="EMBL" id="MRZV01000727">
    <property type="protein sequence ID" value="PIK45206.1"/>
    <property type="molecule type" value="Genomic_DNA"/>
</dbReference>
<sequence>MYPNRQHSADDLMSMTDGLSLNHNSSGMFSPPPHGFSTETFFPNPNQYRGRFGPGTREGMPRGREEGYNGRSQSRGVRHHSGGRQRYPSGNSHTGSKERSNHADHRKDGFYPRTSHSEDRSKSSDRAGLRLSKEAGAAGDRVKDAGGEKDSSALSSQDFPSLSGDKDEKKETAKPPQPAGAWDNRPGTPKYTTVGGKPYKFIQKTTHKDTKESGTPKASILSARSTSASSTGAPPPSSSSSSTRGIISVKSINTGLKLTAKVVNTKVTPRNLVTKETTISKDKPGVVTNSNGNSSNPPAVLVNGEESSKNNFLLGLRNSNATENGGYENEDYNFNRASSLNHDMAENEKNLHDSSINSVEITTSLENGYLDADASWDDTSTSDNTSKLSSSLEAEQRLLREMGWHEHSDNEDGYAPITEDERREFKLRSQQLKRNGLTKPDLVNLLSSSLPVNALINHVNDEGRDSEDCSSSDSSDDEH</sequence>
<keyword evidence="5" id="KW-0804">Transcription</keyword>
<evidence type="ECO:0000256" key="7">
    <source>
        <dbReference type="SAM" id="MobiDB-lite"/>
    </source>
</evidence>
<keyword evidence="6" id="KW-0539">Nucleus</keyword>
<feature type="compositionally biased region" description="Polar residues" evidence="7">
    <location>
        <begin position="17"/>
        <end position="28"/>
    </location>
</feature>
<keyword evidence="9" id="KW-1185">Reference proteome</keyword>
<feature type="region of interest" description="Disordered" evidence="7">
    <location>
        <begin position="458"/>
        <end position="479"/>
    </location>
</feature>
<dbReference type="Pfam" id="PF15337">
    <property type="entry name" value="Vasculin"/>
    <property type="match status" value="1"/>
</dbReference>
<dbReference type="GO" id="GO:0045893">
    <property type="term" value="P:positive regulation of DNA-templated transcription"/>
    <property type="evidence" value="ECO:0007669"/>
    <property type="project" value="InterPro"/>
</dbReference>
<dbReference type="PANTHER" id="PTHR14339:SF12">
    <property type="entry name" value="VASCULIN"/>
    <property type="match status" value="1"/>
</dbReference>
<evidence type="ECO:0000256" key="1">
    <source>
        <dbReference type="ARBA" id="ARBA00004123"/>
    </source>
</evidence>
<comment type="similarity">
    <text evidence="2">Belongs to the vasculin family.</text>
</comment>
<dbReference type="STRING" id="307972.A0A2G8KB27"/>
<evidence type="ECO:0000256" key="3">
    <source>
        <dbReference type="ARBA" id="ARBA00023015"/>
    </source>
</evidence>
<comment type="caution">
    <text evidence="8">The sequence shown here is derived from an EMBL/GenBank/DDBJ whole genome shotgun (WGS) entry which is preliminary data.</text>
</comment>
<evidence type="ECO:0000256" key="5">
    <source>
        <dbReference type="ARBA" id="ARBA00023163"/>
    </source>
</evidence>
<dbReference type="GO" id="GO:0003723">
    <property type="term" value="F:RNA binding"/>
    <property type="evidence" value="ECO:0007669"/>
    <property type="project" value="InterPro"/>
</dbReference>
<evidence type="ECO:0000256" key="4">
    <source>
        <dbReference type="ARBA" id="ARBA00023125"/>
    </source>
</evidence>
<feature type="compositionally biased region" description="Basic and acidic residues" evidence="7">
    <location>
        <begin position="140"/>
        <end position="151"/>
    </location>
</feature>
<dbReference type="PANTHER" id="PTHR14339">
    <property type="entry name" value="VASCULIN"/>
    <property type="match status" value="1"/>
</dbReference>
<evidence type="ECO:0000256" key="2">
    <source>
        <dbReference type="ARBA" id="ARBA00010099"/>
    </source>
</evidence>
<evidence type="ECO:0000256" key="6">
    <source>
        <dbReference type="ARBA" id="ARBA00023242"/>
    </source>
</evidence>
<comment type="subcellular location">
    <subcellularLocation>
        <location evidence="1">Nucleus</location>
    </subcellularLocation>
</comment>
<dbReference type="InterPro" id="IPR028128">
    <property type="entry name" value="Vasculin_fam"/>
</dbReference>
<name>A0A2G8KB27_STIJA</name>
<feature type="compositionally biased region" description="Polar residues" evidence="7">
    <location>
        <begin position="37"/>
        <end position="47"/>
    </location>
</feature>
<accession>A0A2G8KB27</accession>
<dbReference type="GO" id="GO:0006351">
    <property type="term" value="P:DNA-templated transcription"/>
    <property type="evidence" value="ECO:0007669"/>
    <property type="project" value="InterPro"/>
</dbReference>
<protein>
    <submittedName>
        <fullName evidence="8">Putative vasculin-like</fullName>
    </submittedName>
</protein>
<dbReference type="Proteomes" id="UP000230750">
    <property type="component" value="Unassembled WGS sequence"/>
</dbReference>